<dbReference type="Gene3D" id="3.90.180.10">
    <property type="entry name" value="Medium-chain alcohol dehydrogenases, catalytic domain"/>
    <property type="match status" value="1"/>
</dbReference>
<dbReference type="RefSeq" id="WP_179641293.1">
    <property type="nucleotide sequence ID" value="NZ_BAAAYY010000005.1"/>
</dbReference>
<organism evidence="4 5">
    <name type="scientific">Spinactinospora alkalitolerans</name>
    <dbReference type="NCBI Taxonomy" id="687207"/>
    <lineage>
        <taxon>Bacteria</taxon>
        <taxon>Bacillati</taxon>
        <taxon>Actinomycetota</taxon>
        <taxon>Actinomycetes</taxon>
        <taxon>Streptosporangiales</taxon>
        <taxon>Nocardiopsidaceae</taxon>
        <taxon>Spinactinospora</taxon>
    </lineage>
</organism>
<dbReference type="GO" id="GO:0003960">
    <property type="term" value="F:quinone reductase (NADPH) activity"/>
    <property type="evidence" value="ECO:0007669"/>
    <property type="project" value="TreeGrafter"/>
</dbReference>
<keyword evidence="5" id="KW-1185">Reference proteome</keyword>
<evidence type="ECO:0000256" key="1">
    <source>
        <dbReference type="ARBA" id="ARBA00022857"/>
    </source>
</evidence>
<dbReference type="InterPro" id="IPR011032">
    <property type="entry name" value="GroES-like_sf"/>
</dbReference>
<comment type="caution">
    <text evidence="4">The sequence shown here is derived from an EMBL/GenBank/DDBJ whole genome shotgun (WGS) entry which is preliminary data.</text>
</comment>
<dbReference type="EMBL" id="JACCCC010000001">
    <property type="protein sequence ID" value="NYE44990.1"/>
    <property type="molecule type" value="Genomic_DNA"/>
</dbReference>
<dbReference type="Proteomes" id="UP000589036">
    <property type="component" value="Unassembled WGS sequence"/>
</dbReference>
<feature type="domain" description="Alcohol dehydrogenase-like N-terminal" evidence="3">
    <location>
        <begin position="27"/>
        <end position="112"/>
    </location>
</feature>
<name>A0A852TSP0_9ACTN</name>
<protein>
    <submittedName>
        <fullName evidence="4">NADPH:quinone reductase-like Zn-dependent oxidoreductase</fullName>
    </submittedName>
</protein>
<dbReference type="GO" id="GO:0005829">
    <property type="term" value="C:cytosol"/>
    <property type="evidence" value="ECO:0007669"/>
    <property type="project" value="TreeGrafter"/>
</dbReference>
<dbReference type="GO" id="GO:0070402">
    <property type="term" value="F:NADPH binding"/>
    <property type="evidence" value="ECO:0007669"/>
    <property type="project" value="TreeGrafter"/>
</dbReference>
<sequence length="140" mass="13665">MRAVWSKAFGGPDVLVAGEAPEPVASPGQVLIEVAFANITFVETQFRAGGAGPFTAEPPTVPGNGVGGAVASVGAGVDEGLVGRRVVSSTGGSGGYAERAAVDAAGLVEVPDGVDLEGAVALLADGRTAMMLTRAAGCGR</sequence>
<dbReference type="Pfam" id="PF08240">
    <property type="entry name" value="ADH_N"/>
    <property type="match status" value="1"/>
</dbReference>
<dbReference type="PANTHER" id="PTHR48106">
    <property type="entry name" value="QUINONE OXIDOREDUCTASE PIG3-RELATED"/>
    <property type="match status" value="1"/>
</dbReference>
<evidence type="ECO:0000313" key="5">
    <source>
        <dbReference type="Proteomes" id="UP000589036"/>
    </source>
</evidence>
<evidence type="ECO:0000259" key="3">
    <source>
        <dbReference type="Pfam" id="PF08240"/>
    </source>
</evidence>
<keyword evidence="2" id="KW-0560">Oxidoreductase</keyword>
<dbReference type="GO" id="GO:0035925">
    <property type="term" value="F:mRNA 3'-UTR AU-rich region binding"/>
    <property type="evidence" value="ECO:0007669"/>
    <property type="project" value="TreeGrafter"/>
</dbReference>
<dbReference type="InterPro" id="IPR013154">
    <property type="entry name" value="ADH-like_N"/>
</dbReference>
<reference evidence="4 5" key="1">
    <citation type="submission" date="2020-07" db="EMBL/GenBank/DDBJ databases">
        <title>Sequencing the genomes of 1000 actinobacteria strains.</title>
        <authorList>
            <person name="Klenk H.-P."/>
        </authorList>
    </citation>
    <scope>NUCLEOTIDE SEQUENCE [LARGE SCALE GENOMIC DNA]</scope>
    <source>
        <strain evidence="4 5">CXB654</strain>
    </source>
</reference>
<proteinExistence type="predicted"/>
<evidence type="ECO:0000256" key="2">
    <source>
        <dbReference type="ARBA" id="ARBA00023002"/>
    </source>
</evidence>
<gene>
    <name evidence="4" type="ORF">HDA32_000110</name>
</gene>
<dbReference type="SUPFAM" id="SSF50129">
    <property type="entry name" value="GroES-like"/>
    <property type="match status" value="1"/>
</dbReference>
<dbReference type="AlphaFoldDB" id="A0A852TSP0"/>
<keyword evidence="1" id="KW-0521">NADP</keyword>
<dbReference type="PANTHER" id="PTHR48106:SF13">
    <property type="entry name" value="QUINONE OXIDOREDUCTASE-RELATED"/>
    <property type="match status" value="1"/>
</dbReference>
<evidence type="ECO:0000313" key="4">
    <source>
        <dbReference type="EMBL" id="NYE44990.1"/>
    </source>
</evidence>
<accession>A0A852TSP0</accession>